<dbReference type="PROSITE" id="PS50043">
    <property type="entry name" value="HTH_LUXR_2"/>
    <property type="match status" value="1"/>
</dbReference>
<feature type="domain" description="HTH luxR-type" evidence="2">
    <location>
        <begin position="819"/>
        <end position="884"/>
    </location>
</feature>
<comment type="caution">
    <text evidence="3">The sequence shown here is derived from an EMBL/GenBank/DDBJ whole genome shotgun (WGS) entry which is preliminary data.</text>
</comment>
<organism evidence="3 4">
    <name type="scientific">Paractinoplanes tereljensis</name>
    <dbReference type="NCBI Taxonomy" id="571912"/>
    <lineage>
        <taxon>Bacteria</taxon>
        <taxon>Bacillati</taxon>
        <taxon>Actinomycetota</taxon>
        <taxon>Actinomycetes</taxon>
        <taxon>Micromonosporales</taxon>
        <taxon>Micromonosporaceae</taxon>
        <taxon>Paractinoplanes</taxon>
    </lineage>
</organism>
<dbReference type="Gene3D" id="3.40.50.300">
    <property type="entry name" value="P-loop containing nucleotide triphosphate hydrolases"/>
    <property type="match status" value="1"/>
</dbReference>
<dbReference type="PANTHER" id="PTHR43214:SF42">
    <property type="entry name" value="TRANSCRIPTIONAL REGULATORY PROTEIN DESR"/>
    <property type="match status" value="1"/>
</dbReference>
<sequence length="888" mass="94411">MTTPAGAVLEQAADLVGRDDDLARLADWLRPAPGHRALLLTGDRGAGKSRLLAAGLQLAREQGDHRVLVVHTTGDDLLRQLLLAVRHELPGLPGGLGRAAFAFLGLSDDPVPAEPVLRRALSAALTGYGLLVADDVQQLTPGGAELLAELAAVVPAVLLAGRAGRIPAALTGLPVHEVRPLGPDDAVRLLDAQDGPVTGRDWVEILRRAAGNPAAIVELSAGTPRPGGLWSAYASEIGLLPAACRRLLLHLAAATPPADAELVRSAAGVPGSAWTAAERAGIVVRDGDRVRFTHPLAAEAAYREAPAHARRAAHRDLAVAFADAPEWRALHLAAAATDRGEAIAADLEAAAGTFRGRHALFEATSAMEQAAGRTPQPETAARRYAQAATDARNLGATDWAVDLYTTVRRLTADPDLIIRAAHTAATALSRSGRQTEAYNLVSAARRAGATTDRPIALTVAGLAAAVAAISGHEEHRLGLAPMLAAAEPAPDAANAIFVRLIMDPGSHPGRALCDAVVVPRPGIPIDPPVRHHLNIIGTIAGYEDRSRLAVDLLRAALREERAPRSSLSGIETIPVLISALVDTGEWGLAERYATEVGPLGLPVYDANLDALRAQLHALRGDGEKALELARRTWRRLDMQQHRSTHVRLLRAAALAAAAGGDYDNAYRHLRSMFDRDGRALQTYLAGRSVAELAAAAARNGRRDEVRGILDRVRLDAGAEPSARMRLLLHLGEALLLDGDRAEHHFRLATVDPAGQEWPYERAMARLHYGEWLRRARRPRDARSVLAPAAADFRRLGAVHAAGLADRELRASGRHDGPVGSARLAVLTAQERQVAMLAARGLRNREIAEQLFISARTVGAHLHSVYAKLAIRGRHQLRDVDAGSAPNAR</sequence>
<dbReference type="PROSITE" id="PS00622">
    <property type="entry name" value="HTH_LUXR_1"/>
    <property type="match status" value="1"/>
</dbReference>
<reference evidence="3" key="1">
    <citation type="submission" date="2021-01" db="EMBL/GenBank/DDBJ databases">
        <title>Whole genome shotgun sequence of Actinoplanes tereljensis NBRC 105297.</title>
        <authorList>
            <person name="Komaki H."/>
            <person name="Tamura T."/>
        </authorList>
    </citation>
    <scope>NUCLEOTIDE SEQUENCE</scope>
    <source>
        <strain evidence="3">NBRC 105297</strain>
    </source>
</reference>
<evidence type="ECO:0000259" key="2">
    <source>
        <dbReference type="PROSITE" id="PS50043"/>
    </source>
</evidence>
<dbReference type="Proteomes" id="UP000623608">
    <property type="component" value="Unassembled WGS sequence"/>
</dbReference>
<name>A0A919NRH3_9ACTN</name>
<dbReference type="InterPro" id="IPR036388">
    <property type="entry name" value="WH-like_DNA-bd_sf"/>
</dbReference>
<dbReference type="InterPro" id="IPR027417">
    <property type="entry name" value="P-loop_NTPase"/>
</dbReference>
<keyword evidence="1" id="KW-0238">DNA-binding</keyword>
<evidence type="ECO:0000256" key="1">
    <source>
        <dbReference type="ARBA" id="ARBA00023125"/>
    </source>
</evidence>
<dbReference type="InterPro" id="IPR000792">
    <property type="entry name" value="Tscrpt_reg_LuxR_C"/>
</dbReference>
<dbReference type="Pfam" id="PF13191">
    <property type="entry name" value="AAA_16"/>
    <property type="match status" value="1"/>
</dbReference>
<protein>
    <submittedName>
        <fullName evidence="3">Transcriptional regulator</fullName>
    </submittedName>
</protein>
<dbReference type="AlphaFoldDB" id="A0A919NRH3"/>
<dbReference type="GO" id="GO:0003677">
    <property type="term" value="F:DNA binding"/>
    <property type="evidence" value="ECO:0007669"/>
    <property type="project" value="UniProtKB-KW"/>
</dbReference>
<dbReference type="SMART" id="SM00421">
    <property type="entry name" value="HTH_LUXR"/>
    <property type="match status" value="1"/>
</dbReference>
<dbReference type="SUPFAM" id="SSF46894">
    <property type="entry name" value="C-terminal effector domain of the bipartite response regulators"/>
    <property type="match status" value="1"/>
</dbReference>
<accession>A0A919NRH3</accession>
<evidence type="ECO:0000313" key="4">
    <source>
        <dbReference type="Proteomes" id="UP000623608"/>
    </source>
</evidence>
<dbReference type="Pfam" id="PF00196">
    <property type="entry name" value="GerE"/>
    <property type="match status" value="1"/>
</dbReference>
<keyword evidence="4" id="KW-1185">Reference proteome</keyword>
<dbReference type="RefSeq" id="WP_203811700.1">
    <property type="nucleotide sequence ID" value="NZ_BOMY01000042.1"/>
</dbReference>
<dbReference type="InterPro" id="IPR041664">
    <property type="entry name" value="AAA_16"/>
</dbReference>
<dbReference type="GO" id="GO:0006355">
    <property type="term" value="P:regulation of DNA-templated transcription"/>
    <property type="evidence" value="ECO:0007669"/>
    <property type="project" value="InterPro"/>
</dbReference>
<dbReference type="InterPro" id="IPR039420">
    <property type="entry name" value="WalR-like"/>
</dbReference>
<dbReference type="InterPro" id="IPR016032">
    <property type="entry name" value="Sig_transdc_resp-reg_C-effctor"/>
</dbReference>
<dbReference type="Gene3D" id="1.10.10.10">
    <property type="entry name" value="Winged helix-like DNA-binding domain superfamily/Winged helix DNA-binding domain"/>
    <property type="match status" value="1"/>
</dbReference>
<evidence type="ECO:0000313" key="3">
    <source>
        <dbReference type="EMBL" id="GIF23806.1"/>
    </source>
</evidence>
<dbReference type="PANTHER" id="PTHR43214">
    <property type="entry name" value="TWO-COMPONENT RESPONSE REGULATOR"/>
    <property type="match status" value="1"/>
</dbReference>
<gene>
    <name evidence="3" type="ORF">Ate02nite_65360</name>
</gene>
<dbReference type="PRINTS" id="PR00038">
    <property type="entry name" value="HTHLUXR"/>
</dbReference>
<dbReference type="CDD" id="cd06170">
    <property type="entry name" value="LuxR_C_like"/>
    <property type="match status" value="1"/>
</dbReference>
<proteinExistence type="predicted"/>
<dbReference type="SUPFAM" id="SSF52540">
    <property type="entry name" value="P-loop containing nucleoside triphosphate hydrolases"/>
    <property type="match status" value="1"/>
</dbReference>
<dbReference type="EMBL" id="BOMY01000042">
    <property type="protein sequence ID" value="GIF23806.1"/>
    <property type="molecule type" value="Genomic_DNA"/>
</dbReference>